<protein>
    <submittedName>
        <fullName evidence="2">Uncharacterized protein</fullName>
    </submittedName>
</protein>
<dbReference type="Proteomes" id="UP000594820">
    <property type="component" value="Segment"/>
</dbReference>
<dbReference type="RefSeq" id="YP_010002645.1">
    <property type="nucleotide sequence ID" value="NC_053246.1"/>
</dbReference>
<proteinExistence type="predicted"/>
<feature type="compositionally biased region" description="Basic and acidic residues" evidence="1">
    <location>
        <begin position="136"/>
        <end position="152"/>
    </location>
</feature>
<evidence type="ECO:0000313" key="2">
    <source>
        <dbReference type="EMBL" id="QPO17162.1"/>
    </source>
</evidence>
<name>A0A7T1NXR9_9CAUD</name>
<evidence type="ECO:0000313" key="3">
    <source>
        <dbReference type="Proteomes" id="UP000594820"/>
    </source>
</evidence>
<dbReference type="GeneID" id="63027196"/>
<accession>A0A7T1NXR9</accession>
<keyword evidence="3" id="KW-1185">Reference proteome</keyword>
<organism evidence="2 3">
    <name type="scientific">Gordonia phage Lilbeanie</name>
    <dbReference type="NCBI Taxonomy" id="2794947"/>
    <lineage>
        <taxon>Viruses</taxon>
        <taxon>Duplodnaviria</taxon>
        <taxon>Heunggongvirae</taxon>
        <taxon>Uroviricota</taxon>
        <taxon>Caudoviricetes</taxon>
        <taxon>Stackebrandtviridae</taxon>
        <taxon>Lilbeanievirus</taxon>
        <taxon>Lilbeanievirus lilbeanie</taxon>
    </lineage>
</organism>
<reference evidence="2 3" key="1">
    <citation type="submission" date="2020-12" db="EMBL/GenBank/DDBJ databases">
        <authorList>
            <person name="Mahalingham V.A."/>
            <person name="Abad L.A."/>
            <person name="Dennis E.A."/>
            <person name="Alston T.C."/>
            <person name="Buckley J.R."/>
            <person name="Cao N.T."/>
            <person name="Cole K.B."/>
            <person name="Davis H.C."/>
            <person name="Fisher D.E."/>
            <person name="Jennings A.R."/>
            <person name="Litwin A.R."/>
            <person name="McCartney J.B."/>
            <person name="Mitchell K.E."/>
            <person name="Nasser J.B."/>
            <person name="Paudel P."/>
            <person name="Richoux S.A."/>
            <person name="Sisung K.L."/>
            <person name="Smith M.L."/>
            <person name="Sonnier C.R."/>
            <person name="Underwood K.G."/>
            <person name="Hunter C.W."/>
            <person name="Gottschalck B.A."/>
            <person name="Wiggina Z.F."/>
            <person name="Spears T.J."/>
            <person name="Hancock A.M."/>
            <person name="Gissendanner C.R."/>
            <person name="Findley A.M."/>
            <person name="Garlena R.A."/>
            <person name="Russell D.A."/>
            <person name="Jacobs-Sera D."/>
            <person name="Hatfull G.F."/>
        </authorList>
    </citation>
    <scope>NUCLEOTIDE SEQUENCE [LARGE SCALE GENOMIC DNA]</scope>
</reference>
<gene>
    <name evidence="2" type="primary">84</name>
    <name evidence="2" type="ORF">SEA_LILBEANIE_84</name>
</gene>
<feature type="region of interest" description="Disordered" evidence="1">
    <location>
        <begin position="117"/>
        <end position="175"/>
    </location>
</feature>
<dbReference type="KEGG" id="vg:63027196"/>
<dbReference type="EMBL" id="MW314850">
    <property type="protein sequence ID" value="QPO17162.1"/>
    <property type="molecule type" value="Genomic_DNA"/>
</dbReference>
<sequence length="175" mass="19573">MTEHPEPVDFSGPVDPQLAKFAEFIQAQRDQYGIQRDPLDMSAWIEEFQPQIPPPAGMDAAILRKIDVWPNPLLPVEVSAAEVGVEVYTTDAAAPAPPPWTMRMVQQLRDELAAENQPPEFEIRPPFPWELSAGGAEERRPRDPPVQREHAHPRGPRHPRVPRDPGPGGRSLADH</sequence>
<evidence type="ECO:0000256" key="1">
    <source>
        <dbReference type="SAM" id="MobiDB-lite"/>
    </source>
</evidence>